<dbReference type="AlphaFoldDB" id="A0A6C0C8G5"/>
<name>A0A6C0C8G5_9ZZZZ</name>
<evidence type="ECO:0000313" key="1">
    <source>
        <dbReference type="EMBL" id="QHT00035.1"/>
    </source>
</evidence>
<accession>A0A6C0C8G5</accession>
<protein>
    <submittedName>
        <fullName evidence="1">Uncharacterized protein</fullName>
    </submittedName>
</protein>
<dbReference type="EMBL" id="MN739352">
    <property type="protein sequence ID" value="QHT00035.1"/>
    <property type="molecule type" value="Genomic_DNA"/>
</dbReference>
<sequence>MGMFYSCSAEYEHMQNKEFAKSLERKGHTCVYVFDSYPAEVHWCQQEPCTDNDNDIHTIMF</sequence>
<reference evidence="1" key="1">
    <citation type="journal article" date="2020" name="Nature">
        <title>Giant virus diversity and host interactions through global metagenomics.</title>
        <authorList>
            <person name="Schulz F."/>
            <person name="Roux S."/>
            <person name="Paez-Espino D."/>
            <person name="Jungbluth S."/>
            <person name="Walsh D.A."/>
            <person name="Denef V.J."/>
            <person name="McMahon K.D."/>
            <person name="Konstantinidis K.T."/>
            <person name="Eloe-Fadrosh E.A."/>
            <person name="Kyrpides N.C."/>
            <person name="Woyke T."/>
        </authorList>
    </citation>
    <scope>NUCLEOTIDE SEQUENCE</scope>
    <source>
        <strain evidence="1">GVMAG-M-3300020192-26</strain>
    </source>
</reference>
<proteinExistence type="predicted"/>
<organism evidence="1">
    <name type="scientific">viral metagenome</name>
    <dbReference type="NCBI Taxonomy" id="1070528"/>
    <lineage>
        <taxon>unclassified sequences</taxon>
        <taxon>metagenomes</taxon>
        <taxon>organismal metagenomes</taxon>
    </lineage>
</organism>